<dbReference type="Pfam" id="PF13481">
    <property type="entry name" value="AAA_25"/>
    <property type="match status" value="1"/>
</dbReference>
<name>A0ABT6CME4_9SPHN</name>
<protein>
    <submittedName>
        <fullName evidence="1">AAA family ATPase</fullName>
    </submittedName>
</protein>
<dbReference type="SUPFAM" id="SSF52540">
    <property type="entry name" value="P-loop containing nucleoside triphosphate hydrolases"/>
    <property type="match status" value="1"/>
</dbReference>
<organism evidence="1 2">
    <name type="scientific">Novosphingobium cyanobacteriorum</name>
    <dbReference type="NCBI Taxonomy" id="3024215"/>
    <lineage>
        <taxon>Bacteria</taxon>
        <taxon>Pseudomonadati</taxon>
        <taxon>Pseudomonadota</taxon>
        <taxon>Alphaproteobacteria</taxon>
        <taxon>Sphingomonadales</taxon>
        <taxon>Sphingomonadaceae</taxon>
        <taxon>Novosphingobium</taxon>
    </lineage>
</organism>
<dbReference type="RefSeq" id="WP_277279913.1">
    <property type="nucleotide sequence ID" value="NZ_JAROCY010000020.1"/>
</dbReference>
<comment type="caution">
    <text evidence="1">The sequence shown here is derived from an EMBL/GenBank/DDBJ whole genome shotgun (WGS) entry which is preliminary data.</text>
</comment>
<dbReference type="EMBL" id="JAROCY010000020">
    <property type="protein sequence ID" value="MDF8335091.1"/>
    <property type="molecule type" value="Genomic_DNA"/>
</dbReference>
<proteinExistence type="predicted"/>
<evidence type="ECO:0000313" key="2">
    <source>
        <dbReference type="Proteomes" id="UP001222770"/>
    </source>
</evidence>
<dbReference type="Gene3D" id="3.40.50.300">
    <property type="entry name" value="P-loop containing nucleotide triphosphate hydrolases"/>
    <property type="match status" value="1"/>
</dbReference>
<accession>A0ABT6CME4</accession>
<gene>
    <name evidence="1" type="ORF">POM99_17950</name>
</gene>
<reference evidence="1 2" key="1">
    <citation type="submission" date="2023-03" db="EMBL/GenBank/DDBJ databases">
        <title>Novosphingobium cyanobacteriorum sp. nov., isolated from a eutrophic reservoir during the Microcystis bloom period.</title>
        <authorList>
            <person name="Kang M."/>
            <person name="Le V."/>
            <person name="Ko S.-R."/>
            <person name="Lee S.-A."/>
            <person name="Ahn C.-Y."/>
        </authorList>
    </citation>
    <scope>NUCLEOTIDE SEQUENCE [LARGE SCALE GENOMIC DNA]</scope>
    <source>
        <strain evidence="1 2">HBC54</strain>
    </source>
</reference>
<dbReference type="InterPro" id="IPR027417">
    <property type="entry name" value="P-loop_NTPase"/>
</dbReference>
<sequence length="436" mass="47168">MTSTAYSGRDFADLADAQIAQFFGDAEECSGQDDAPLIKAAPYSWPDPASIPRRQWLLGRWLLRGEVTAIFAPGGVGKSTLSTAIAISLASGRDLLNQPPKGQVGAWIYNLEDAPEELDRQIAATLLLHGVDREECDGRLFVNSGITMPLCTASEEEGGPTINEAAFVQLKTTILREGIGVVVIDPLVSSHRVTEASNEAIDAIAKRWKRLAHETGCAVILVHHTRKLMGREATAEDGRGAVALRDAARVVLVLNKVSASEAESLGLTDPKIYRSLVKVDMGKASRAPDETTTWLKLEGQSLGNGDDLEPPDFVGVATLFDKPDVFDGMTTWHLYRVQQRLEERDWRDSVQAKDWIGKLVAEVTGLDASKKSKDIGRIKAIVKEWKRTGALVVDHRTDDNGDTRPCIAIGKVVDPSECGSPHLESKGAEGAESAVA</sequence>
<keyword evidence="2" id="KW-1185">Reference proteome</keyword>
<dbReference type="Proteomes" id="UP001222770">
    <property type="component" value="Unassembled WGS sequence"/>
</dbReference>
<evidence type="ECO:0000313" key="1">
    <source>
        <dbReference type="EMBL" id="MDF8335091.1"/>
    </source>
</evidence>